<dbReference type="Gene3D" id="3.90.180.10">
    <property type="entry name" value="Medium-chain alcohol dehydrogenases, catalytic domain"/>
    <property type="match status" value="2"/>
</dbReference>
<dbReference type="Gene3D" id="3.40.50.720">
    <property type="entry name" value="NAD(P)-binding Rossmann-like Domain"/>
    <property type="match status" value="2"/>
</dbReference>
<dbReference type="SUPFAM" id="SSF50129">
    <property type="entry name" value="GroES-like"/>
    <property type="match status" value="1"/>
</dbReference>
<protein>
    <submittedName>
        <fullName evidence="3">Alcohol dehydrogenase</fullName>
    </submittedName>
</protein>
<dbReference type="Proteomes" id="UP000241346">
    <property type="component" value="Unassembled WGS sequence"/>
</dbReference>
<feature type="domain" description="Alcohol dehydrogenase-like N-terminal" evidence="2">
    <location>
        <begin position="48"/>
        <end position="138"/>
    </location>
</feature>
<evidence type="ECO:0000313" key="4">
    <source>
        <dbReference type="Proteomes" id="UP000241346"/>
    </source>
</evidence>
<dbReference type="AlphaFoldDB" id="A0A2T3NGV0"/>
<evidence type="ECO:0000259" key="2">
    <source>
        <dbReference type="Pfam" id="PF08240"/>
    </source>
</evidence>
<dbReference type="InterPro" id="IPR036291">
    <property type="entry name" value="NAD(P)-bd_dom_sf"/>
</dbReference>
<evidence type="ECO:0000313" key="3">
    <source>
        <dbReference type="EMBL" id="PSW14238.1"/>
    </source>
</evidence>
<accession>A0A2T3NGV0</accession>
<dbReference type="InterPro" id="IPR013154">
    <property type="entry name" value="ADH-like_N"/>
</dbReference>
<dbReference type="Pfam" id="PF08240">
    <property type="entry name" value="ADH_N"/>
    <property type="match status" value="1"/>
</dbReference>
<dbReference type="GO" id="GO:0016491">
    <property type="term" value="F:oxidoreductase activity"/>
    <property type="evidence" value="ECO:0007669"/>
    <property type="project" value="UniProtKB-KW"/>
</dbReference>
<keyword evidence="1" id="KW-0560">Oxidoreductase</keyword>
<dbReference type="InterPro" id="IPR011032">
    <property type="entry name" value="GroES-like_sf"/>
</dbReference>
<dbReference type="RefSeq" id="WP_107297487.1">
    <property type="nucleotide sequence ID" value="NZ_PYMB01000002.1"/>
</dbReference>
<gene>
    <name evidence="3" type="ORF">C9J01_07255</name>
</gene>
<dbReference type="SUPFAM" id="SSF51735">
    <property type="entry name" value="NAD(P)-binding Rossmann-fold domains"/>
    <property type="match status" value="1"/>
</dbReference>
<comment type="caution">
    <text evidence="3">The sequence shown here is derived from an EMBL/GenBank/DDBJ whole genome shotgun (WGS) entry which is preliminary data.</text>
</comment>
<dbReference type="EMBL" id="PYMB01000002">
    <property type="protein sequence ID" value="PSW14238.1"/>
    <property type="molecule type" value="Genomic_DNA"/>
</dbReference>
<proteinExistence type="predicted"/>
<dbReference type="PANTHER" id="PTHR43401">
    <property type="entry name" value="L-THREONINE 3-DEHYDROGENASE"/>
    <property type="match status" value="1"/>
</dbReference>
<reference evidence="3 4" key="1">
    <citation type="submission" date="2018-03" db="EMBL/GenBank/DDBJ databases">
        <title>Whole genome sequencing of Histamine producing bacteria.</title>
        <authorList>
            <person name="Butler K."/>
        </authorList>
    </citation>
    <scope>NUCLEOTIDE SEQUENCE [LARGE SCALE GENOMIC DNA]</scope>
    <source>
        <strain evidence="3 4">DSM 19138</strain>
    </source>
</reference>
<name>A0A2T3NGV0_9GAMM</name>
<dbReference type="InterPro" id="IPR050129">
    <property type="entry name" value="Zn_alcohol_dh"/>
</dbReference>
<evidence type="ECO:0000256" key="1">
    <source>
        <dbReference type="ARBA" id="ARBA00023002"/>
    </source>
</evidence>
<dbReference type="PANTHER" id="PTHR43401:SF2">
    <property type="entry name" value="L-THREONINE 3-DEHYDROGENASE"/>
    <property type="match status" value="1"/>
</dbReference>
<dbReference type="OrthoDB" id="9788224at2"/>
<organism evidence="3 4">
    <name type="scientific">Photobacterium rosenbergii</name>
    <dbReference type="NCBI Taxonomy" id="294936"/>
    <lineage>
        <taxon>Bacteria</taxon>
        <taxon>Pseudomonadati</taxon>
        <taxon>Pseudomonadota</taxon>
        <taxon>Gammaproteobacteria</taxon>
        <taxon>Vibrionales</taxon>
        <taxon>Vibrionaceae</taxon>
        <taxon>Photobacterium</taxon>
    </lineage>
</organism>
<sequence length="580" mass="62434">MTSRNKSYQQPDQPVPATTMTWNMYGAGLESIGKDNQPESFPVLAPSDDQLLIRVDAVGLCFSDVKLINQGGKHPKLYNRDLQKEPTRLGHEATITIMKVGKNLQGQFSSGERYAVQPDIYQNGKSTAYGYTIPGGLTQFHLIGPEMLHTDAGACLLKVSDKLAFGESALLEPWGCVWASYTQRRRLEPLPGGVMWIVGQPGDLREYQFSAGLESPETVILTHVPDSLRTLVEQQASKVLIRNDISFERLPAAVDELTGGAGFDDIVVLSPGSAQALTSIAKYVARRGTMNMVGDQPVDGLVDADVGRLHYDYVAFIGNSGSDIASSYGEARNRCDLREGGLAVFVGAGGPMGQMHVQRAIELKGGPREVIVTDINDQRLAEIETRFASLTEANNCKLFTYNPTASDISLPEFVRTKSQNQGADDVVVCVPNAGIMAEAATFMKDDGMLVLFAGVPNGTLAPLDFSSVYLSNAQYTGTSGLTIEDQTVVMNNALSGNIAPAVCVAAIGGMNVAKEGIQAMIDARYPGKILIFPQLEELPLLGLDELAIKLPEVAKALGKGNTWNFAAEQALFEFYNKGAA</sequence>